<dbReference type="PANTHER" id="PTHR15544">
    <property type="entry name" value="OSMOSIS RESPONSIVE FACTOR"/>
    <property type="match status" value="1"/>
</dbReference>
<evidence type="ECO:0000256" key="2">
    <source>
        <dbReference type="SAM" id="MobiDB-lite"/>
    </source>
</evidence>
<dbReference type="InterPro" id="IPR011990">
    <property type="entry name" value="TPR-like_helical_dom_sf"/>
</dbReference>
<feature type="repeat" description="TPR" evidence="1">
    <location>
        <begin position="134"/>
        <end position="167"/>
    </location>
</feature>
<dbReference type="InterPro" id="IPR052658">
    <property type="entry name" value="TPR-containing"/>
</dbReference>
<evidence type="ECO:0000313" key="3">
    <source>
        <dbReference type="EMBL" id="KAK4340967.1"/>
    </source>
</evidence>
<dbReference type="SMART" id="SM00028">
    <property type="entry name" value="TPR"/>
    <property type="match status" value="3"/>
</dbReference>
<protein>
    <recommendedName>
        <fullName evidence="5">Tetratricopeptide repeat protein 33</fullName>
    </recommendedName>
</protein>
<feature type="region of interest" description="Disordered" evidence="2">
    <location>
        <begin position="81"/>
        <end position="127"/>
    </location>
</feature>
<comment type="caution">
    <text evidence="3">The sequence shown here is derived from an EMBL/GenBank/DDBJ whole genome shotgun (WGS) entry which is preliminary data.</text>
</comment>
<proteinExistence type="predicted"/>
<feature type="compositionally biased region" description="Basic residues" evidence="2">
    <location>
        <begin position="84"/>
        <end position="95"/>
    </location>
</feature>
<evidence type="ECO:0008006" key="5">
    <source>
        <dbReference type="Google" id="ProtNLM"/>
    </source>
</evidence>
<reference evidence="3" key="1">
    <citation type="submission" date="2023-12" db="EMBL/GenBank/DDBJ databases">
        <title>Genome assembly of Anisodus tanguticus.</title>
        <authorList>
            <person name="Wang Y.-J."/>
        </authorList>
    </citation>
    <scope>NUCLEOTIDE SEQUENCE</scope>
    <source>
        <strain evidence="3">KB-2021</strain>
        <tissue evidence="3">Leaf</tissue>
    </source>
</reference>
<evidence type="ECO:0000313" key="4">
    <source>
        <dbReference type="Proteomes" id="UP001291623"/>
    </source>
</evidence>
<feature type="repeat" description="TPR" evidence="1">
    <location>
        <begin position="202"/>
        <end position="235"/>
    </location>
</feature>
<dbReference type="Gene3D" id="1.25.40.10">
    <property type="entry name" value="Tetratricopeptide repeat domain"/>
    <property type="match status" value="1"/>
</dbReference>
<organism evidence="3 4">
    <name type="scientific">Anisodus tanguticus</name>
    <dbReference type="NCBI Taxonomy" id="243964"/>
    <lineage>
        <taxon>Eukaryota</taxon>
        <taxon>Viridiplantae</taxon>
        <taxon>Streptophyta</taxon>
        <taxon>Embryophyta</taxon>
        <taxon>Tracheophyta</taxon>
        <taxon>Spermatophyta</taxon>
        <taxon>Magnoliopsida</taxon>
        <taxon>eudicotyledons</taxon>
        <taxon>Gunneridae</taxon>
        <taxon>Pentapetalae</taxon>
        <taxon>asterids</taxon>
        <taxon>lamiids</taxon>
        <taxon>Solanales</taxon>
        <taxon>Solanaceae</taxon>
        <taxon>Solanoideae</taxon>
        <taxon>Hyoscyameae</taxon>
        <taxon>Anisodus</taxon>
    </lineage>
</organism>
<sequence length="276" mass="31168">MPTPIDSKSKLSADDGGHVLDPFLYRSLAGALRYLTFTRLDIAYAVQQVYLFMHAPTEFTALKPKQRTARNCLEKKMKMTWKNQSKKKPTNKRPISHLPFEDEIPTDHSTVPKEKLPKNDVVSKSSDDDTMKLVESFQQQGNNLAQEGKYSEALGKWESALLLMPDRAILHEQKAQILLELGETWKALKAATRATELEPSWGEAWVTLGRAQLNYGEPDSAIESLDRALAIKPDSVEARNDRQAALHHIQRRKQLQTSGLSMNQNRFAVVDKTESA</sequence>
<accession>A0AAE1QZM1</accession>
<gene>
    <name evidence="3" type="ORF">RND71_039468</name>
</gene>
<dbReference type="Proteomes" id="UP001291623">
    <property type="component" value="Unassembled WGS sequence"/>
</dbReference>
<keyword evidence="1" id="KW-0802">TPR repeat</keyword>
<dbReference type="AlphaFoldDB" id="A0AAE1QZM1"/>
<dbReference type="Pfam" id="PF13432">
    <property type="entry name" value="TPR_16"/>
    <property type="match status" value="1"/>
</dbReference>
<dbReference type="SUPFAM" id="SSF48452">
    <property type="entry name" value="TPR-like"/>
    <property type="match status" value="1"/>
</dbReference>
<evidence type="ECO:0000256" key="1">
    <source>
        <dbReference type="PROSITE-ProRule" id="PRU00339"/>
    </source>
</evidence>
<dbReference type="InterPro" id="IPR019734">
    <property type="entry name" value="TPR_rpt"/>
</dbReference>
<name>A0AAE1QZM1_9SOLA</name>
<dbReference type="PROSITE" id="PS50005">
    <property type="entry name" value="TPR"/>
    <property type="match status" value="2"/>
</dbReference>
<dbReference type="EMBL" id="JAVYJV010000022">
    <property type="protein sequence ID" value="KAK4340967.1"/>
    <property type="molecule type" value="Genomic_DNA"/>
</dbReference>
<keyword evidence="4" id="KW-1185">Reference proteome</keyword>
<dbReference type="PANTHER" id="PTHR15544:SF0">
    <property type="entry name" value="TETRATRICOPEPTIDE REPEAT PROTEIN 33"/>
    <property type="match status" value="1"/>
</dbReference>